<protein>
    <recommendedName>
        <fullName evidence="2">DUF1156 domain-containing protein</fullName>
    </recommendedName>
</protein>
<dbReference type="GO" id="GO:0003676">
    <property type="term" value="F:nucleic acid binding"/>
    <property type="evidence" value="ECO:0007669"/>
    <property type="project" value="InterPro"/>
</dbReference>
<gene>
    <name evidence="3" type="ORF">C496_14201</name>
</gene>
<organism evidence="3 4">
    <name type="scientific">Natronorubrum tibetense GA33</name>
    <dbReference type="NCBI Taxonomy" id="1114856"/>
    <lineage>
        <taxon>Archaea</taxon>
        <taxon>Methanobacteriati</taxon>
        <taxon>Methanobacteriota</taxon>
        <taxon>Stenosarchaea group</taxon>
        <taxon>Halobacteria</taxon>
        <taxon>Halobacteriales</taxon>
        <taxon>Natrialbaceae</taxon>
        <taxon>Natronorubrum</taxon>
    </lineage>
</organism>
<evidence type="ECO:0000313" key="3">
    <source>
        <dbReference type="EMBL" id="ELY39836.1"/>
    </source>
</evidence>
<comment type="caution">
    <text evidence="3">The sequence shown here is derived from an EMBL/GenBank/DDBJ whole genome shotgun (WGS) entry which is preliminary data.</text>
</comment>
<dbReference type="Pfam" id="PF06634">
    <property type="entry name" value="DUF1156"/>
    <property type="match status" value="1"/>
</dbReference>
<dbReference type="AlphaFoldDB" id="L9VS02"/>
<dbReference type="GO" id="GO:0008168">
    <property type="term" value="F:methyltransferase activity"/>
    <property type="evidence" value="ECO:0007669"/>
    <property type="project" value="InterPro"/>
</dbReference>
<name>L9VS02_9EURY</name>
<dbReference type="STRING" id="1114856.GCA_000383975_03275"/>
<dbReference type="PATRIC" id="fig|1114856.3.peg.2947"/>
<proteinExistence type="predicted"/>
<keyword evidence="1" id="KW-0175">Coiled coil</keyword>
<keyword evidence="4" id="KW-1185">Reference proteome</keyword>
<feature type="domain" description="DUF1156" evidence="2">
    <location>
        <begin position="22"/>
        <end position="76"/>
    </location>
</feature>
<dbReference type="GO" id="GO:0032259">
    <property type="term" value="P:methylation"/>
    <property type="evidence" value="ECO:0007669"/>
    <property type="project" value="InterPro"/>
</dbReference>
<feature type="coiled-coil region" evidence="1">
    <location>
        <begin position="166"/>
        <end position="193"/>
    </location>
</feature>
<dbReference type="PROSITE" id="PS00092">
    <property type="entry name" value="N6_MTASE"/>
    <property type="match status" value="1"/>
</dbReference>
<dbReference type="InterPro" id="IPR009537">
    <property type="entry name" value="DUF1156"/>
</dbReference>
<dbReference type="InterPro" id="IPR002052">
    <property type="entry name" value="DNA_methylase_N6_adenine_CS"/>
</dbReference>
<reference evidence="3 4" key="1">
    <citation type="journal article" date="2014" name="PLoS Genet.">
        <title>Phylogenetically driven sequencing of extremely halophilic archaea reveals strategies for static and dynamic osmo-response.</title>
        <authorList>
            <person name="Becker E.A."/>
            <person name="Seitzer P.M."/>
            <person name="Tritt A."/>
            <person name="Larsen D."/>
            <person name="Krusor M."/>
            <person name="Yao A.I."/>
            <person name="Wu D."/>
            <person name="Madern D."/>
            <person name="Eisen J.A."/>
            <person name="Darling A.E."/>
            <person name="Facciotti M.T."/>
        </authorList>
    </citation>
    <scope>NUCLEOTIDE SEQUENCE [LARGE SCALE GENOMIC DNA]</scope>
    <source>
        <strain evidence="3 4">GA33</strain>
    </source>
</reference>
<dbReference type="REBASE" id="693033">
    <property type="entry name" value="M.NtiG33ORF14201P"/>
</dbReference>
<dbReference type="eggNOG" id="arCOG00889">
    <property type="taxonomic scope" value="Archaea"/>
</dbReference>
<dbReference type="Gene3D" id="3.40.50.150">
    <property type="entry name" value="Vaccinia Virus protein VP39"/>
    <property type="match status" value="2"/>
</dbReference>
<dbReference type="RefSeq" id="WP_006090788.1">
    <property type="nucleotide sequence ID" value="NZ_AOHW01000036.1"/>
</dbReference>
<dbReference type="Proteomes" id="UP000011599">
    <property type="component" value="Unassembled WGS sequence"/>
</dbReference>
<dbReference type="EMBL" id="AOHW01000036">
    <property type="protein sequence ID" value="ELY39836.1"/>
    <property type="molecule type" value="Genomic_DNA"/>
</dbReference>
<dbReference type="SUPFAM" id="SSF53335">
    <property type="entry name" value="S-adenosyl-L-methionine-dependent methyltransferases"/>
    <property type="match status" value="1"/>
</dbReference>
<evidence type="ECO:0000259" key="2">
    <source>
        <dbReference type="Pfam" id="PF06634"/>
    </source>
</evidence>
<evidence type="ECO:0000256" key="1">
    <source>
        <dbReference type="SAM" id="Coils"/>
    </source>
</evidence>
<dbReference type="OrthoDB" id="93530at2157"/>
<evidence type="ECO:0000313" key="4">
    <source>
        <dbReference type="Proteomes" id="UP000011599"/>
    </source>
</evidence>
<accession>L9VS02</accession>
<sequence>MSQEQENRQSGDRSELPIERGFPIERVNEIAAKESRAKQWYRPIYTMHKWWARRPGCLFRAISLYTLLNENMDIEDFEIYEPGQNQTLGGSGNSREDLVQKIQEVDMDDPESLWDLYPKDIRVNDLKVLDPFMGGGTSLVEASRFGVESEGWDLNPVAWFVTKKQMEAGSTEIEELEEAFEQVKSDVKDEIFQYYQTQCPHGDHKADVMYNFWVKELDCTSCGNTVPLFKDYRIAKGRYENDDKDNVLCPNCESVILVDDWREECSCSECDHEFIPQEGTVDYGDYICSDCGQRYSVTERIQERDGFDSRLFAVEYYCTHCDENGAQRSQTKGYKPATPADKQLYEKAEQEWNSSSELREYIPDKPIRPGWKTDANHFEGTMPGNGNLPRHGVENWSDMFNSRQLLSLSKISKSIDYIDNDNAKEFLLLAFSETLRCNSMMVGYQASASKIADLWRTNSYEPPTSPAENNPWGTEYGMITFRKTWEMVLRGVEYANSPTERYVENEDTHETDEFRQPIGQNSVVKQGDMRLIDAEDEYDAVITDPPYYNNILYSELSDFHYVWLKPVLENEYDCFETEHTPRAESMVVNPASGKGDEDFESELKQAFSRINTALKDEGVVAFTYHHSSSESWGELLEALCETGFEVTATYPINSDLHKFTKGETVSFDIVIVARPTDERTPTSWRSLRRNIRRTANIARKSLEENRELAAGDIGVIEMGKCFAEYSKHHGKVHQDGEIMSAKEIVDEIYGIIQEDTEYGEIEVFLDLLELPNPTYTDLNKLSRGTNATSDEMKDMQLFQMEGNELTLGTWENEKRQAYIRSKMDNPDRDLNELDKAQFLRSLFEEGRSSREYVEQWGINDELRKVCGDLAEATGDDTYRKLLGENTSFDDV</sequence>
<dbReference type="InterPro" id="IPR029063">
    <property type="entry name" value="SAM-dependent_MTases_sf"/>
</dbReference>